<reference evidence="1 2" key="1">
    <citation type="journal article" date="2020" name="Nature">
        <title>Bacterial chemolithoautotrophy via manganese oxidation.</title>
        <authorList>
            <person name="Yu H."/>
            <person name="Leadbetter J.R."/>
        </authorList>
    </citation>
    <scope>NUCLEOTIDE SEQUENCE [LARGE SCALE GENOMIC DNA]</scope>
    <source>
        <strain evidence="1 2">Mn-1</strain>
    </source>
</reference>
<protein>
    <recommendedName>
        <fullName evidence="3">Rhamnosyl O-methyltransferase</fullName>
    </recommendedName>
</protein>
<dbReference type="InterPro" id="IPR029063">
    <property type="entry name" value="SAM-dependent_MTases_sf"/>
</dbReference>
<proteinExistence type="predicted"/>
<dbReference type="Proteomes" id="UP000534783">
    <property type="component" value="Unassembled WGS sequence"/>
</dbReference>
<evidence type="ECO:0000313" key="1">
    <source>
        <dbReference type="EMBL" id="NKE69179.1"/>
    </source>
</evidence>
<evidence type="ECO:0008006" key="3">
    <source>
        <dbReference type="Google" id="ProtNLM"/>
    </source>
</evidence>
<dbReference type="GO" id="GO:0008168">
    <property type="term" value="F:methyltransferase activity"/>
    <property type="evidence" value="ECO:0007669"/>
    <property type="project" value="InterPro"/>
</dbReference>
<evidence type="ECO:0000313" key="2">
    <source>
        <dbReference type="Proteomes" id="UP000534783"/>
    </source>
</evidence>
<gene>
    <name evidence="1" type="ORF">MNODULE_00220</name>
</gene>
<dbReference type="SUPFAM" id="SSF53335">
    <property type="entry name" value="S-adenosyl-L-methionine-dependent methyltransferases"/>
    <property type="match status" value="1"/>
</dbReference>
<organism evidence="1 2">
    <name type="scientific">Candidatus Manganitrophus noduliformans</name>
    <dbReference type="NCBI Taxonomy" id="2606439"/>
    <lineage>
        <taxon>Bacteria</taxon>
        <taxon>Pseudomonadati</taxon>
        <taxon>Nitrospirota</taxon>
        <taxon>Nitrospiria</taxon>
        <taxon>Candidatus Troglogloeales</taxon>
        <taxon>Candidatus Manganitrophaceae</taxon>
        <taxon>Candidatus Manganitrophus</taxon>
    </lineage>
</organism>
<accession>A0A7X6DL52</accession>
<name>A0A7X6DL52_9BACT</name>
<dbReference type="EMBL" id="VTOW01000001">
    <property type="protein sequence ID" value="NKE69179.1"/>
    <property type="molecule type" value="Genomic_DNA"/>
</dbReference>
<comment type="caution">
    <text evidence="1">The sequence shown here is derived from an EMBL/GenBank/DDBJ whole genome shotgun (WGS) entry which is preliminary data.</text>
</comment>
<dbReference type="GO" id="GO:0008610">
    <property type="term" value="P:lipid biosynthetic process"/>
    <property type="evidence" value="ECO:0007669"/>
    <property type="project" value="InterPro"/>
</dbReference>
<keyword evidence="2" id="KW-1185">Reference proteome</keyword>
<dbReference type="Pfam" id="PF04989">
    <property type="entry name" value="RMNT_CmcI"/>
    <property type="match status" value="1"/>
</dbReference>
<dbReference type="AlphaFoldDB" id="A0A7X6DL52"/>
<dbReference type="RefSeq" id="WP_168057499.1">
    <property type="nucleotide sequence ID" value="NZ_VTOW01000001.1"/>
</dbReference>
<dbReference type="Gene3D" id="3.40.50.150">
    <property type="entry name" value="Vaccinia Virus protein VP39"/>
    <property type="match status" value="1"/>
</dbReference>
<sequence>MQVNEATIGYNGVKTKSPWDWLITDVFLETKPKWVIQIGTKDKYAVLFSASILKKIDRDLSVITVVKDAKNLPQKSNVRYIEGNLLDSSVLDSINKMIHPRDKVMVILEDGLRQHPIVEIQTYAPLVTEGCYLILGEEVAAFAGKHMEFEPDWTPTKPQVYLRKPFSRAF</sequence>
<dbReference type="InterPro" id="IPR007072">
    <property type="entry name" value="RNMT_CmcI"/>
</dbReference>